<organism evidence="2 3">
    <name type="scientific">Trichonephila clavata</name>
    <name type="common">Joro spider</name>
    <name type="synonym">Nephila clavata</name>
    <dbReference type="NCBI Taxonomy" id="2740835"/>
    <lineage>
        <taxon>Eukaryota</taxon>
        <taxon>Metazoa</taxon>
        <taxon>Ecdysozoa</taxon>
        <taxon>Arthropoda</taxon>
        <taxon>Chelicerata</taxon>
        <taxon>Arachnida</taxon>
        <taxon>Araneae</taxon>
        <taxon>Araneomorphae</taxon>
        <taxon>Entelegynae</taxon>
        <taxon>Araneoidea</taxon>
        <taxon>Nephilidae</taxon>
        <taxon>Trichonephila</taxon>
    </lineage>
</organism>
<protein>
    <submittedName>
        <fullName evidence="2">Uncharacterized protein</fullName>
    </submittedName>
</protein>
<evidence type="ECO:0000313" key="3">
    <source>
        <dbReference type="Proteomes" id="UP000887116"/>
    </source>
</evidence>
<sequence>MRGIRSQQPHPMEEVGREQTASFQEQLTNHKPLDIFLNRRKQSNKKMRACDGSRINTGRLIWEDYQSMSRERGP</sequence>
<proteinExistence type="predicted"/>
<accession>A0A8X6KPQ2</accession>
<reference evidence="2" key="1">
    <citation type="submission" date="2020-07" db="EMBL/GenBank/DDBJ databases">
        <title>Multicomponent nature underlies the extraordinary mechanical properties of spider dragline silk.</title>
        <authorList>
            <person name="Kono N."/>
            <person name="Nakamura H."/>
            <person name="Mori M."/>
            <person name="Yoshida Y."/>
            <person name="Ohtoshi R."/>
            <person name="Malay A.D."/>
            <person name="Moran D.A.P."/>
            <person name="Tomita M."/>
            <person name="Numata K."/>
            <person name="Arakawa K."/>
        </authorList>
    </citation>
    <scope>NUCLEOTIDE SEQUENCE</scope>
</reference>
<evidence type="ECO:0000256" key="1">
    <source>
        <dbReference type="SAM" id="MobiDB-lite"/>
    </source>
</evidence>
<name>A0A8X6KPQ2_TRICU</name>
<dbReference type="Proteomes" id="UP000887116">
    <property type="component" value="Unassembled WGS sequence"/>
</dbReference>
<keyword evidence="3" id="KW-1185">Reference proteome</keyword>
<dbReference type="EMBL" id="BMAO01022122">
    <property type="protein sequence ID" value="GFQ79711.1"/>
    <property type="molecule type" value="Genomic_DNA"/>
</dbReference>
<evidence type="ECO:0000313" key="2">
    <source>
        <dbReference type="EMBL" id="GFQ79711.1"/>
    </source>
</evidence>
<feature type="compositionally biased region" description="Polar residues" evidence="1">
    <location>
        <begin position="19"/>
        <end position="29"/>
    </location>
</feature>
<feature type="region of interest" description="Disordered" evidence="1">
    <location>
        <begin position="1"/>
        <end position="31"/>
    </location>
</feature>
<dbReference type="AlphaFoldDB" id="A0A8X6KPQ2"/>
<gene>
    <name evidence="2" type="ORF">TNCT_490561</name>
</gene>
<comment type="caution">
    <text evidence="2">The sequence shown here is derived from an EMBL/GenBank/DDBJ whole genome shotgun (WGS) entry which is preliminary data.</text>
</comment>